<protein>
    <submittedName>
        <fullName evidence="1">Uncharacterized protein</fullName>
    </submittedName>
</protein>
<name>A0A345P395_9GAMM</name>
<sequence>MDLAEQLAVFAEKGNQQRIHLTDGRTLQGWIMEIREDDLLMSTGFSEKQGKDDWIPFTSIHLDQLQYWDTQQSLWAPFTIDPQ</sequence>
<dbReference type="Proteomes" id="UP000253940">
    <property type="component" value="Chromosome"/>
</dbReference>
<dbReference type="KEGG" id="mbah:HYN46_01970"/>
<evidence type="ECO:0000313" key="1">
    <source>
        <dbReference type="EMBL" id="AXI01754.1"/>
    </source>
</evidence>
<keyword evidence="2" id="KW-1185">Reference proteome</keyword>
<organism evidence="1 2">
    <name type="scientific">Aquirhabdus parva</name>
    <dbReference type="NCBI Taxonomy" id="2283318"/>
    <lineage>
        <taxon>Bacteria</taxon>
        <taxon>Pseudomonadati</taxon>
        <taxon>Pseudomonadota</taxon>
        <taxon>Gammaproteobacteria</taxon>
        <taxon>Moraxellales</taxon>
        <taxon>Moraxellaceae</taxon>
        <taxon>Aquirhabdus</taxon>
    </lineage>
</organism>
<accession>A0A345P395</accession>
<proteinExistence type="predicted"/>
<dbReference type="RefSeq" id="WP_114897864.1">
    <property type="nucleotide sequence ID" value="NZ_CP031222.1"/>
</dbReference>
<dbReference type="EMBL" id="CP031222">
    <property type="protein sequence ID" value="AXI01754.1"/>
    <property type="molecule type" value="Genomic_DNA"/>
</dbReference>
<gene>
    <name evidence="1" type="ORF">HYN46_01970</name>
</gene>
<reference evidence="1 2" key="1">
    <citation type="submission" date="2018-07" db="EMBL/GenBank/DDBJ databases">
        <title>Genome sequencing of Moraxellaceae gen. HYN0046.</title>
        <authorList>
            <person name="Kim M."/>
            <person name="Yi H."/>
        </authorList>
    </citation>
    <scope>NUCLEOTIDE SEQUENCE [LARGE SCALE GENOMIC DNA]</scope>
    <source>
        <strain evidence="1 2">HYN0046</strain>
    </source>
</reference>
<evidence type="ECO:0000313" key="2">
    <source>
        <dbReference type="Proteomes" id="UP000253940"/>
    </source>
</evidence>
<dbReference type="AlphaFoldDB" id="A0A345P395"/>
<dbReference type="OrthoDB" id="6699058at2"/>